<dbReference type="AlphaFoldDB" id="A0A1I1G2F1"/>
<dbReference type="RefSeq" id="WP_143083887.1">
    <property type="nucleotide sequence ID" value="NZ_FOLE01000002.1"/>
</dbReference>
<accession>A0A1I1G2F1</accession>
<dbReference type="Gene3D" id="1.10.3680.10">
    <property type="entry name" value="TerB-like"/>
    <property type="match status" value="1"/>
</dbReference>
<protein>
    <submittedName>
        <fullName evidence="1">Tellurite resistance protein TerB</fullName>
    </submittedName>
</protein>
<organism evidence="1 2">
    <name type="scientific">Flexibacter flexilis DSM 6793</name>
    <dbReference type="NCBI Taxonomy" id="927664"/>
    <lineage>
        <taxon>Bacteria</taxon>
        <taxon>Pseudomonadati</taxon>
        <taxon>Bacteroidota</taxon>
        <taxon>Cytophagia</taxon>
        <taxon>Cytophagales</taxon>
        <taxon>Flexibacteraceae</taxon>
        <taxon>Flexibacter</taxon>
    </lineage>
</organism>
<keyword evidence="2" id="KW-1185">Reference proteome</keyword>
<reference evidence="1 2" key="1">
    <citation type="submission" date="2016-10" db="EMBL/GenBank/DDBJ databases">
        <authorList>
            <person name="de Groot N.N."/>
        </authorList>
    </citation>
    <scope>NUCLEOTIDE SEQUENCE [LARGE SCALE GENOMIC DNA]</scope>
    <source>
        <strain evidence="1 2">DSM 6793</strain>
    </source>
</reference>
<gene>
    <name evidence="1" type="ORF">SAMN05421780_102424</name>
</gene>
<dbReference type="Proteomes" id="UP000199514">
    <property type="component" value="Unassembled WGS sequence"/>
</dbReference>
<dbReference type="InterPro" id="IPR029024">
    <property type="entry name" value="TerB-like"/>
</dbReference>
<dbReference type="OrthoDB" id="961681at2"/>
<proteinExistence type="predicted"/>
<evidence type="ECO:0000313" key="2">
    <source>
        <dbReference type="Proteomes" id="UP000199514"/>
    </source>
</evidence>
<evidence type="ECO:0000313" key="1">
    <source>
        <dbReference type="EMBL" id="SFC05784.1"/>
    </source>
</evidence>
<dbReference type="SUPFAM" id="SSF158682">
    <property type="entry name" value="TerB-like"/>
    <property type="match status" value="1"/>
</dbReference>
<sequence length="122" mass="14077">MHEKHELYRAIAVLAYAIAMVDGELQPSEKEAFMGIINKELGDDAWVAESRFELLEESLMPTIEHSYNYAMFVLNKYKHLVDKPMKDRFVRVVEKVATAHDGTSQAEEFVIERFKRDIATLA</sequence>
<name>A0A1I1G2F1_9BACT</name>
<dbReference type="STRING" id="927664.SAMN05421780_102424"/>
<dbReference type="EMBL" id="FOLE01000002">
    <property type="protein sequence ID" value="SFC05784.1"/>
    <property type="molecule type" value="Genomic_DNA"/>
</dbReference>